<accession>A0A392MH97</accession>
<proteinExistence type="predicted"/>
<comment type="caution">
    <text evidence="1">The sequence shown here is derived from an EMBL/GenBank/DDBJ whole genome shotgun (WGS) entry which is preliminary data.</text>
</comment>
<feature type="non-terminal residue" evidence="1">
    <location>
        <position position="66"/>
    </location>
</feature>
<protein>
    <submittedName>
        <fullName evidence="1">Ferritin-4 chloroplastic-like</fullName>
    </submittedName>
</protein>
<gene>
    <name evidence="1" type="ORF">A2U01_0007276</name>
</gene>
<dbReference type="Proteomes" id="UP000265520">
    <property type="component" value="Unassembled WGS sequence"/>
</dbReference>
<keyword evidence="2" id="KW-1185">Reference proteome</keyword>
<evidence type="ECO:0000313" key="2">
    <source>
        <dbReference type="Proteomes" id="UP000265520"/>
    </source>
</evidence>
<sequence length="66" mass="7437">MSARFAVSLIAVTCNGVTKEDNRNLMEVRKRRRRKKTVVLGGKLKLQSIVMPISEFDHADKGDALH</sequence>
<reference evidence="1 2" key="1">
    <citation type="journal article" date="2018" name="Front. Plant Sci.">
        <title>Red Clover (Trifolium pratense) and Zigzag Clover (T. medium) - A Picture of Genomic Similarities and Differences.</title>
        <authorList>
            <person name="Dluhosova J."/>
            <person name="Istvanek J."/>
            <person name="Nedelnik J."/>
            <person name="Repkova J."/>
        </authorList>
    </citation>
    <scope>NUCLEOTIDE SEQUENCE [LARGE SCALE GENOMIC DNA]</scope>
    <source>
        <strain evidence="2">cv. 10/8</strain>
        <tissue evidence="1">Leaf</tissue>
    </source>
</reference>
<dbReference type="EMBL" id="LXQA010010286">
    <property type="protein sequence ID" value="MCH86419.1"/>
    <property type="molecule type" value="Genomic_DNA"/>
</dbReference>
<dbReference type="AlphaFoldDB" id="A0A392MH97"/>
<organism evidence="1 2">
    <name type="scientific">Trifolium medium</name>
    <dbReference type="NCBI Taxonomy" id="97028"/>
    <lineage>
        <taxon>Eukaryota</taxon>
        <taxon>Viridiplantae</taxon>
        <taxon>Streptophyta</taxon>
        <taxon>Embryophyta</taxon>
        <taxon>Tracheophyta</taxon>
        <taxon>Spermatophyta</taxon>
        <taxon>Magnoliopsida</taxon>
        <taxon>eudicotyledons</taxon>
        <taxon>Gunneridae</taxon>
        <taxon>Pentapetalae</taxon>
        <taxon>rosids</taxon>
        <taxon>fabids</taxon>
        <taxon>Fabales</taxon>
        <taxon>Fabaceae</taxon>
        <taxon>Papilionoideae</taxon>
        <taxon>50 kb inversion clade</taxon>
        <taxon>NPAAA clade</taxon>
        <taxon>Hologalegina</taxon>
        <taxon>IRL clade</taxon>
        <taxon>Trifolieae</taxon>
        <taxon>Trifolium</taxon>
    </lineage>
</organism>
<name>A0A392MH97_9FABA</name>
<evidence type="ECO:0000313" key="1">
    <source>
        <dbReference type="EMBL" id="MCH86419.1"/>
    </source>
</evidence>